<evidence type="ECO:0000256" key="2">
    <source>
        <dbReference type="ARBA" id="ARBA00005712"/>
    </source>
</evidence>
<dbReference type="CDD" id="cd12152">
    <property type="entry name" value="F1-ATPase_delta"/>
    <property type="match status" value="1"/>
</dbReference>
<evidence type="ECO:0000256" key="12">
    <source>
        <dbReference type="ARBA" id="ARBA00023310"/>
    </source>
</evidence>
<evidence type="ECO:0000259" key="16">
    <source>
        <dbReference type="Pfam" id="PF02823"/>
    </source>
</evidence>
<keyword evidence="4" id="KW-0813">Transport</keyword>
<keyword evidence="8" id="KW-0406">Ion transport</keyword>
<feature type="compositionally biased region" description="Low complexity" evidence="15">
    <location>
        <begin position="189"/>
        <end position="210"/>
    </location>
</feature>
<feature type="domain" description="ATP synthase F1 complex delta/epsilon subunit N-terminal" evidence="16">
    <location>
        <begin position="1019"/>
        <end position="1087"/>
    </location>
</feature>
<dbReference type="GO" id="GO:0045259">
    <property type="term" value="C:proton-transporting ATP synthase complex"/>
    <property type="evidence" value="ECO:0007669"/>
    <property type="project" value="UniProtKB-KW"/>
</dbReference>
<feature type="region of interest" description="Disordered" evidence="15">
    <location>
        <begin position="119"/>
        <end position="212"/>
    </location>
</feature>
<evidence type="ECO:0000256" key="13">
    <source>
        <dbReference type="ARBA" id="ARBA00031669"/>
    </source>
</evidence>
<evidence type="ECO:0000256" key="6">
    <source>
        <dbReference type="ARBA" id="ARBA00022792"/>
    </source>
</evidence>
<comment type="subcellular location">
    <subcellularLocation>
        <location evidence="1">Mitochondrion inner membrane</location>
    </subcellularLocation>
</comment>
<dbReference type="InterPro" id="IPR036771">
    <property type="entry name" value="ATPsynth_dsu/esu_N"/>
</dbReference>
<keyword evidence="5" id="KW-0375">Hydrogen ion transport</keyword>
<dbReference type="InterPro" id="IPR001469">
    <property type="entry name" value="ATP_synth_F1_dsu/esu"/>
</dbReference>
<keyword evidence="9" id="KW-0496">Mitochondrion</keyword>
<feature type="compositionally biased region" description="Low complexity" evidence="15">
    <location>
        <begin position="498"/>
        <end position="518"/>
    </location>
</feature>
<dbReference type="GO" id="GO:0046933">
    <property type="term" value="F:proton-transporting ATP synthase activity, rotational mechanism"/>
    <property type="evidence" value="ECO:0007669"/>
    <property type="project" value="InterPro"/>
</dbReference>
<evidence type="ECO:0000256" key="8">
    <source>
        <dbReference type="ARBA" id="ARBA00023065"/>
    </source>
</evidence>
<name>A0A1M2VHA1_TRAPU</name>
<keyword evidence="11" id="KW-0139">CF(1)</keyword>
<dbReference type="Gene3D" id="2.60.15.10">
    <property type="entry name" value="F0F1 ATP synthase delta/epsilon subunit, N-terminal"/>
    <property type="match status" value="1"/>
</dbReference>
<dbReference type="OMA" id="GWVSAIW"/>
<protein>
    <recommendedName>
        <fullName evidence="3">ATP synthase subunit delta, mitochondrial</fullName>
    </recommendedName>
    <alternativeName>
        <fullName evidence="13">F-ATPase delta subunit</fullName>
    </alternativeName>
</protein>
<feature type="compositionally biased region" description="Basic and acidic residues" evidence="15">
    <location>
        <begin position="519"/>
        <end position="534"/>
    </location>
</feature>
<dbReference type="PANTHER" id="PTHR13822">
    <property type="entry name" value="ATP SYNTHASE DELTA/EPSILON CHAIN"/>
    <property type="match status" value="1"/>
</dbReference>
<dbReference type="SUPFAM" id="SSF51344">
    <property type="entry name" value="Epsilon subunit of F1F0-ATP synthase N-terminal domain"/>
    <property type="match status" value="1"/>
</dbReference>
<dbReference type="InterPro" id="IPR020546">
    <property type="entry name" value="ATP_synth_F1_dsu/esu_N"/>
</dbReference>
<evidence type="ECO:0000256" key="10">
    <source>
        <dbReference type="ARBA" id="ARBA00023136"/>
    </source>
</evidence>
<dbReference type="AlphaFoldDB" id="A0A1M2VHA1"/>
<evidence type="ECO:0000256" key="15">
    <source>
        <dbReference type="SAM" id="MobiDB-lite"/>
    </source>
</evidence>
<dbReference type="FunFam" id="2.60.15.10:FF:000003">
    <property type="entry name" value="ATP synthase subunit delta, mitochondrial"/>
    <property type="match status" value="1"/>
</dbReference>
<evidence type="ECO:0000256" key="14">
    <source>
        <dbReference type="SAM" id="Coils"/>
    </source>
</evidence>
<evidence type="ECO:0000256" key="3">
    <source>
        <dbReference type="ARBA" id="ARBA00016960"/>
    </source>
</evidence>
<feature type="compositionally biased region" description="Polar residues" evidence="15">
    <location>
        <begin position="647"/>
        <end position="658"/>
    </location>
</feature>
<evidence type="ECO:0000256" key="5">
    <source>
        <dbReference type="ARBA" id="ARBA00022781"/>
    </source>
</evidence>
<evidence type="ECO:0000256" key="1">
    <source>
        <dbReference type="ARBA" id="ARBA00004273"/>
    </source>
</evidence>
<evidence type="ECO:0000256" key="11">
    <source>
        <dbReference type="ARBA" id="ARBA00023196"/>
    </source>
</evidence>
<feature type="region of interest" description="Disordered" evidence="15">
    <location>
        <begin position="1"/>
        <end position="82"/>
    </location>
</feature>
<dbReference type="Proteomes" id="UP000184267">
    <property type="component" value="Unassembled WGS sequence"/>
</dbReference>
<comment type="similarity">
    <text evidence="2">Belongs to the ATPase epsilon chain family.</text>
</comment>
<gene>
    <name evidence="17" type="ORF">TRAPUB_2162</name>
</gene>
<feature type="region of interest" description="Disordered" evidence="15">
    <location>
        <begin position="551"/>
        <end position="666"/>
    </location>
</feature>
<dbReference type="Pfam" id="PF02823">
    <property type="entry name" value="ATP-synt_DE_N"/>
    <property type="match status" value="1"/>
</dbReference>
<comment type="caution">
    <text evidence="17">The sequence shown here is derived from an EMBL/GenBank/DDBJ whole genome shotgun (WGS) entry which is preliminary data.</text>
</comment>
<feature type="compositionally biased region" description="Low complexity" evidence="15">
    <location>
        <begin position="418"/>
        <end position="427"/>
    </location>
</feature>
<evidence type="ECO:0000256" key="7">
    <source>
        <dbReference type="ARBA" id="ARBA00022946"/>
    </source>
</evidence>
<dbReference type="GO" id="GO:0005743">
    <property type="term" value="C:mitochondrial inner membrane"/>
    <property type="evidence" value="ECO:0007669"/>
    <property type="project" value="UniProtKB-SubCell"/>
</dbReference>
<dbReference type="OrthoDB" id="2261329at2759"/>
<dbReference type="STRING" id="154538.A0A1M2VHA1"/>
<dbReference type="Gene3D" id="6.10.140.880">
    <property type="match status" value="1"/>
</dbReference>
<feature type="compositionally biased region" description="Polar residues" evidence="15">
    <location>
        <begin position="463"/>
        <end position="489"/>
    </location>
</feature>
<feature type="compositionally biased region" description="Basic and acidic residues" evidence="15">
    <location>
        <begin position="134"/>
        <end position="145"/>
    </location>
</feature>
<keyword evidence="18" id="KW-1185">Reference proteome</keyword>
<feature type="compositionally biased region" description="Low complexity" evidence="15">
    <location>
        <begin position="9"/>
        <end position="21"/>
    </location>
</feature>
<keyword evidence="12" id="KW-0066">ATP synthesis</keyword>
<feature type="region of interest" description="Disordered" evidence="15">
    <location>
        <begin position="363"/>
        <end position="537"/>
    </location>
</feature>
<keyword evidence="6" id="KW-0999">Mitochondrion inner membrane</keyword>
<accession>A0A1M2VHA1</accession>
<organism evidence="17 18">
    <name type="scientific">Trametes pubescens</name>
    <name type="common">White-rot fungus</name>
    <dbReference type="NCBI Taxonomy" id="154538"/>
    <lineage>
        <taxon>Eukaryota</taxon>
        <taxon>Fungi</taxon>
        <taxon>Dikarya</taxon>
        <taxon>Basidiomycota</taxon>
        <taxon>Agaricomycotina</taxon>
        <taxon>Agaricomycetes</taxon>
        <taxon>Polyporales</taxon>
        <taxon>Polyporaceae</taxon>
        <taxon>Trametes</taxon>
    </lineage>
</organism>
<evidence type="ECO:0000313" key="17">
    <source>
        <dbReference type="EMBL" id="OJT06961.1"/>
    </source>
</evidence>
<reference evidence="17 18" key="1">
    <citation type="submission" date="2016-10" db="EMBL/GenBank/DDBJ databases">
        <title>Genome sequence of the basidiomycete white-rot fungus Trametes pubescens.</title>
        <authorList>
            <person name="Makela M.R."/>
            <person name="Granchi Z."/>
            <person name="Peng M."/>
            <person name="De Vries R.P."/>
            <person name="Grigoriev I."/>
            <person name="Riley R."/>
            <person name="Hilden K."/>
        </authorList>
    </citation>
    <scope>NUCLEOTIDE SEQUENCE [LARGE SCALE GENOMIC DNA]</scope>
    <source>
        <strain evidence="17 18">FBCC735</strain>
    </source>
</reference>
<sequence>MSAYPQPLTRTSTRTGSDDSTPVVTPYDDLPLPGGNLKAAGRQNYAHDGAHIRAPSSSSSHRDPVRIWPSQDAGGDGDGAYFARPSRARQIAPSSAPGAALGRRGTTKDLIGRFETLERAPGVRGSRAGAADGGVERERTKEKGRSPIRQSFRNLMSVFKKSKPPQRSETPATPSAMLALPGTRYKEGTSTTSSTPSPSPHASTSPSKPSLSLQIPTLAKTDPRNCASPVSAHTGKQGALLYLAHSGPGVPPVWLACAAQLHTTHILVSWGTAGGNPASRLVPFGACTDVRSLALSELAEEERALLPTREVGTRAELKVFELLFEGRAREKFAAEGVPERAGWVSAIWDAVLLAQENRVRSPAASEHTYTSLMVPAPTPTAVPEPHIHSPKPSKCESPATISRLSQASANRDLPALPPSTSTSASTSRPVLPRLNLRDLPPVATRQLSLPSGLSPLPAPPVTPTSVRGSSAFLSTPDSPSRTQSPSIRNLDQRSVVKQRLAQIQQSRAASSSPVSPSTRRWELRDSPRMLRMESRTGSAAASILNSYAEAYPRTDSGGSPRSAFSGGLTTRPPSLDGSPPPRISAFSRKDRGGSGFLELPKREETLFSPASKYSDDGGAPADNVETKGAASQIRSALEGLPIPVPQSHGSPTPLSHSPQDAPLDSRNKSTLDVIREGVEGLRGRSATDSTNIVNVRTKVDEVLTEVRRLRSAEGNTGTLVSAKLDEVQVDIKGDLSRLQGLVEGLKNTGTTPDVAELHGKLDGLLRLCQNKNGVSGEGSAVETLAATTELAEVVTLLKDAEEQRVTQMEQQTDSIRYLNQLNTWLEAFVNHGTSQIEGVAVGVQQLCETLGPVSELQDVPQNGEAPPGNLLSDIRRLLVQHQERDEHTATLHTSVNGLVAAVQEDMRRNAEARNQITTESVTGMIDRQRMDQERMLKSMATELTNEIRGERLRFVEAMQEATAINVQTHVEEFKKELTREVMLMTQEVTRLQRERQGLEQQIADLFAFYAKQQQAGKAIFTSADVVQVNLAAASGDMGILANHAPTIEPLRPGVVEVIEGSNQSKKWFVSGGFATVHPNNKLTINAVEAAPLEAFSAEAVRANLQEALKVAAGNGSEEDKVEARIEADVYEALQHALSK</sequence>
<dbReference type="HAMAP" id="MF_00530">
    <property type="entry name" value="ATP_synth_epsil_bac"/>
    <property type="match status" value="1"/>
</dbReference>
<feature type="region of interest" description="Disordered" evidence="15">
    <location>
        <begin position="88"/>
        <end position="107"/>
    </location>
</feature>
<feature type="compositionally biased region" description="Polar residues" evidence="15">
    <location>
        <begin position="399"/>
        <end position="409"/>
    </location>
</feature>
<proteinExistence type="inferred from homology"/>
<keyword evidence="14" id="KW-0175">Coiled coil</keyword>
<feature type="coiled-coil region" evidence="14">
    <location>
        <begin position="974"/>
        <end position="1001"/>
    </location>
</feature>
<dbReference type="EMBL" id="MNAD01001233">
    <property type="protein sequence ID" value="OJT06961.1"/>
    <property type="molecule type" value="Genomic_DNA"/>
</dbReference>
<evidence type="ECO:0000313" key="18">
    <source>
        <dbReference type="Proteomes" id="UP000184267"/>
    </source>
</evidence>
<evidence type="ECO:0000256" key="4">
    <source>
        <dbReference type="ARBA" id="ARBA00022448"/>
    </source>
</evidence>
<evidence type="ECO:0000256" key="9">
    <source>
        <dbReference type="ARBA" id="ARBA00023128"/>
    </source>
</evidence>
<dbReference type="PANTHER" id="PTHR13822:SF7">
    <property type="entry name" value="ATP SYNTHASE SUBUNIT DELTA, MITOCHONDRIAL"/>
    <property type="match status" value="1"/>
</dbReference>
<keyword evidence="7" id="KW-0809">Transit peptide</keyword>
<keyword evidence="10" id="KW-0472">Membrane</keyword>